<dbReference type="AlphaFoldDB" id="A0A0A2TBU5"/>
<dbReference type="InterPro" id="IPR036390">
    <property type="entry name" value="WH_DNA-bd_sf"/>
</dbReference>
<feature type="domain" description="DnaB/C C-terminal" evidence="3">
    <location>
        <begin position="129"/>
        <end position="199"/>
    </location>
</feature>
<gene>
    <name evidence="5" type="ORF">N782_07970</name>
</gene>
<dbReference type="PANTHER" id="PTHR37293">
    <property type="entry name" value="PHAGE REPLICATION PROTEIN-RELATED"/>
    <property type="match status" value="1"/>
</dbReference>
<protein>
    <submittedName>
        <fullName evidence="5">Chromosome replication protein DnaD</fullName>
    </submittedName>
</protein>
<organism evidence="5 6">
    <name type="scientific">Pontibacillus yanchengensis Y32</name>
    <dbReference type="NCBI Taxonomy" id="1385514"/>
    <lineage>
        <taxon>Bacteria</taxon>
        <taxon>Bacillati</taxon>
        <taxon>Bacillota</taxon>
        <taxon>Bacilli</taxon>
        <taxon>Bacillales</taxon>
        <taxon>Bacillaceae</taxon>
        <taxon>Pontibacillus</taxon>
    </lineage>
</organism>
<keyword evidence="6" id="KW-1185">Reference proteome</keyword>
<dbReference type="Proteomes" id="UP000030147">
    <property type="component" value="Unassembled WGS sequence"/>
</dbReference>
<dbReference type="InterPro" id="IPR006343">
    <property type="entry name" value="DnaB/C_C"/>
</dbReference>
<name>A0A0A2TBU5_9BACI</name>
<reference evidence="5 6" key="1">
    <citation type="journal article" date="2015" name="Stand. Genomic Sci.">
        <title>High quality draft genome sequence of the moderately halophilic bacterium Pontibacillus yanchengensis Y32(T) and comparison among Pontibacillus genomes.</title>
        <authorList>
            <person name="Huang J."/>
            <person name="Qiao Z.X."/>
            <person name="Tang J.W."/>
            <person name="Wang G."/>
        </authorList>
    </citation>
    <scope>NUCLEOTIDE SEQUENCE [LARGE SCALE GENOMIC DNA]</scope>
    <source>
        <strain evidence="5 6">Y32</strain>
    </source>
</reference>
<dbReference type="EMBL" id="AVBF01000019">
    <property type="protein sequence ID" value="KGP73039.1"/>
    <property type="molecule type" value="Genomic_DNA"/>
</dbReference>
<dbReference type="SUPFAM" id="SSF158499">
    <property type="entry name" value="DnaD domain-like"/>
    <property type="match status" value="1"/>
</dbReference>
<feature type="region of interest" description="Disordered" evidence="2">
    <location>
        <begin position="197"/>
        <end position="222"/>
    </location>
</feature>
<sequence length="234" mass="27278">MNHISLLMKDQMAFPKKLLTNYHTLGISEVDVLVILQIHRFQIEGNDFPTPSELAQYLTVSEQECSQVLRKLIQKGYLSIEQMTNEDNVINEIYTLDGLWQSLVEEKVEYNESTSSQSDEEEQPNMFVLFEQEFGRPLSPFEIETINLWIDEDHQEPALIKAALRESVLMGKLNFKYIDRILREWKKKGIRTVQEAREASKSFRSQQSYGAPATEESTQQKKDASIYYNWLEDA</sequence>
<comment type="caution">
    <text evidence="5">The sequence shown here is derived from an EMBL/GenBank/DDBJ whole genome shotgun (WGS) entry which is preliminary data.</text>
</comment>
<evidence type="ECO:0000313" key="5">
    <source>
        <dbReference type="EMBL" id="KGP73039.1"/>
    </source>
</evidence>
<dbReference type="eggNOG" id="COG3935">
    <property type="taxonomic scope" value="Bacteria"/>
</dbReference>
<dbReference type="InterPro" id="IPR053162">
    <property type="entry name" value="DnaD"/>
</dbReference>
<evidence type="ECO:0000259" key="3">
    <source>
        <dbReference type="Pfam" id="PF07261"/>
    </source>
</evidence>
<dbReference type="STRING" id="1385514.N782_07970"/>
<dbReference type="Gene3D" id="1.10.10.630">
    <property type="entry name" value="DnaD domain-like"/>
    <property type="match status" value="1"/>
</dbReference>
<evidence type="ECO:0000259" key="4">
    <source>
        <dbReference type="Pfam" id="PF21984"/>
    </source>
</evidence>
<comment type="similarity">
    <text evidence="1">Belongs to the DnaB/DnaD family.</text>
</comment>
<dbReference type="InterPro" id="IPR034829">
    <property type="entry name" value="DnaD-like_sf"/>
</dbReference>
<dbReference type="InterPro" id="IPR036388">
    <property type="entry name" value="WH-like_DNA-bd_sf"/>
</dbReference>
<feature type="domain" description="DnaD N-terminal" evidence="4">
    <location>
        <begin position="15"/>
        <end position="112"/>
    </location>
</feature>
<evidence type="ECO:0000313" key="6">
    <source>
        <dbReference type="Proteomes" id="UP000030147"/>
    </source>
</evidence>
<evidence type="ECO:0000256" key="1">
    <source>
        <dbReference type="ARBA" id="ARBA00093462"/>
    </source>
</evidence>
<accession>A0A0A2TBU5</accession>
<dbReference type="Pfam" id="PF07261">
    <property type="entry name" value="DnaB_2"/>
    <property type="match status" value="1"/>
</dbReference>
<evidence type="ECO:0000256" key="2">
    <source>
        <dbReference type="SAM" id="MobiDB-lite"/>
    </source>
</evidence>
<dbReference type="SUPFAM" id="SSF46785">
    <property type="entry name" value="Winged helix' DNA-binding domain"/>
    <property type="match status" value="1"/>
</dbReference>
<dbReference type="Pfam" id="PF21984">
    <property type="entry name" value="DnaD_N"/>
    <property type="match status" value="1"/>
</dbReference>
<dbReference type="NCBIfam" id="TIGR01446">
    <property type="entry name" value="DnaD_dom"/>
    <property type="match status" value="1"/>
</dbReference>
<dbReference type="InterPro" id="IPR053843">
    <property type="entry name" value="DnaD_N"/>
</dbReference>
<dbReference type="PANTHER" id="PTHR37293:SF6">
    <property type="entry name" value="DNA REPLICATION PROTEIN DNAD"/>
    <property type="match status" value="1"/>
</dbReference>
<proteinExistence type="inferred from homology"/>
<dbReference type="Gene3D" id="1.10.10.10">
    <property type="entry name" value="Winged helix-like DNA-binding domain superfamily/Winged helix DNA-binding domain"/>
    <property type="match status" value="1"/>
</dbReference>
<dbReference type="RefSeq" id="WP_036818603.1">
    <property type="nucleotide sequence ID" value="NZ_AVBF01000019.1"/>
</dbReference>
<dbReference type="OrthoDB" id="9770238at2"/>